<sequence>MNSDFTLHTFEAHLPDLVAAQTDWNLAWQAMRSQSHMALPEGLGELALIQQSLRRESNLKALLPLWHSLEAELQQLGKTETSWNVATELEAAQAQLNQIQSRLLLLKPELESFLSAFPHPDRLDSLALYKKFQQISALFWDSLKLNNESAFLLSQKHLQGFEAEMQASEALSFSEKIALAAYLKAFVAACEAYFVLRKFVAQALHRLKTGHGVRSLELRELVRFFQKSELPEAMPEPPEYAWGITFLQNAEETVLQNSLGLPLPQINRSYQEYLKTGFYWLEQSAHEAFQNPHNLILSAEAFYKALSVNAYSFESLWALACILFLLNQNELALDFLVRAVKENQDPGLKGLQEVLDLYSLSS</sequence>
<dbReference type="EMBL" id="PFFQ01000056">
    <property type="protein sequence ID" value="PIW14724.1"/>
    <property type="molecule type" value="Genomic_DNA"/>
</dbReference>
<proteinExistence type="predicted"/>
<evidence type="ECO:0000313" key="1">
    <source>
        <dbReference type="EMBL" id="PIW14724.1"/>
    </source>
</evidence>
<gene>
    <name evidence="1" type="ORF">COW36_20170</name>
</gene>
<comment type="caution">
    <text evidence="1">The sequence shown here is derived from an EMBL/GenBank/DDBJ whole genome shotgun (WGS) entry which is preliminary data.</text>
</comment>
<organism evidence="1 2">
    <name type="scientific">bacterium (Candidatus Blackallbacteria) CG17_big_fil_post_rev_8_21_14_2_50_48_46</name>
    <dbReference type="NCBI Taxonomy" id="2014261"/>
    <lineage>
        <taxon>Bacteria</taxon>
        <taxon>Candidatus Blackallbacteria</taxon>
    </lineage>
</organism>
<dbReference type="AlphaFoldDB" id="A0A2M7FZ98"/>
<name>A0A2M7FZ98_9BACT</name>
<evidence type="ECO:0000313" key="2">
    <source>
        <dbReference type="Proteomes" id="UP000231019"/>
    </source>
</evidence>
<accession>A0A2M7FZ98</accession>
<protein>
    <submittedName>
        <fullName evidence="1">Uncharacterized protein</fullName>
    </submittedName>
</protein>
<dbReference type="Proteomes" id="UP000231019">
    <property type="component" value="Unassembled WGS sequence"/>
</dbReference>
<reference evidence="1 2" key="1">
    <citation type="submission" date="2017-09" db="EMBL/GenBank/DDBJ databases">
        <title>Depth-based differentiation of microbial function through sediment-hosted aquifers and enrichment of novel symbionts in the deep terrestrial subsurface.</title>
        <authorList>
            <person name="Probst A.J."/>
            <person name="Ladd B."/>
            <person name="Jarett J.K."/>
            <person name="Geller-Mcgrath D.E."/>
            <person name="Sieber C.M."/>
            <person name="Emerson J.B."/>
            <person name="Anantharaman K."/>
            <person name="Thomas B.C."/>
            <person name="Malmstrom R."/>
            <person name="Stieglmeier M."/>
            <person name="Klingl A."/>
            <person name="Woyke T."/>
            <person name="Ryan C.M."/>
            <person name="Banfield J.F."/>
        </authorList>
    </citation>
    <scope>NUCLEOTIDE SEQUENCE [LARGE SCALE GENOMIC DNA]</scope>
    <source>
        <strain evidence="1">CG17_big_fil_post_rev_8_21_14_2_50_48_46</strain>
    </source>
</reference>